<reference evidence="1" key="1">
    <citation type="journal article" date="2019" name="bioRxiv">
        <title>The Genome of the Zebra Mussel, Dreissena polymorpha: A Resource for Invasive Species Research.</title>
        <authorList>
            <person name="McCartney M.A."/>
            <person name="Auch B."/>
            <person name="Kono T."/>
            <person name="Mallez S."/>
            <person name="Zhang Y."/>
            <person name="Obille A."/>
            <person name="Becker A."/>
            <person name="Abrahante J.E."/>
            <person name="Garbe J."/>
            <person name="Badalamenti J.P."/>
            <person name="Herman A."/>
            <person name="Mangelson H."/>
            <person name="Liachko I."/>
            <person name="Sullivan S."/>
            <person name="Sone E.D."/>
            <person name="Koren S."/>
            <person name="Silverstein K.A.T."/>
            <person name="Beckman K.B."/>
            <person name="Gohl D.M."/>
        </authorList>
    </citation>
    <scope>NUCLEOTIDE SEQUENCE</scope>
    <source>
        <strain evidence="1">Duluth1</strain>
        <tissue evidence="1">Whole animal</tissue>
    </source>
</reference>
<protein>
    <submittedName>
        <fullName evidence="1">Uncharacterized protein</fullName>
    </submittedName>
</protein>
<organism evidence="1 2">
    <name type="scientific">Dreissena polymorpha</name>
    <name type="common">Zebra mussel</name>
    <name type="synonym">Mytilus polymorpha</name>
    <dbReference type="NCBI Taxonomy" id="45954"/>
    <lineage>
        <taxon>Eukaryota</taxon>
        <taxon>Metazoa</taxon>
        <taxon>Spiralia</taxon>
        <taxon>Lophotrochozoa</taxon>
        <taxon>Mollusca</taxon>
        <taxon>Bivalvia</taxon>
        <taxon>Autobranchia</taxon>
        <taxon>Heteroconchia</taxon>
        <taxon>Euheterodonta</taxon>
        <taxon>Imparidentia</taxon>
        <taxon>Neoheterodontei</taxon>
        <taxon>Myida</taxon>
        <taxon>Dreissenoidea</taxon>
        <taxon>Dreissenidae</taxon>
        <taxon>Dreissena</taxon>
    </lineage>
</organism>
<sequence length="63" mass="6994">MFPRSHLRLGVIFPCEEACSHDFCQPSYTTLNDGVDEVDGWSQGCDASFPTDVSVVFTDNSDF</sequence>
<dbReference type="AlphaFoldDB" id="A0A9D4HZZ4"/>
<gene>
    <name evidence="1" type="ORF">DPMN_045826</name>
</gene>
<accession>A0A9D4HZZ4</accession>
<keyword evidence="2" id="KW-1185">Reference proteome</keyword>
<proteinExistence type="predicted"/>
<reference evidence="1" key="2">
    <citation type="submission" date="2020-11" db="EMBL/GenBank/DDBJ databases">
        <authorList>
            <person name="McCartney M.A."/>
            <person name="Auch B."/>
            <person name="Kono T."/>
            <person name="Mallez S."/>
            <person name="Becker A."/>
            <person name="Gohl D.M."/>
            <person name="Silverstein K.A.T."/>
            <person name="Koren S."/>
            <person name="Bechman K.B."/>
            <person name="Herman A."/>
            <person name="Abrahante J.E."/>
            <person name="Garbe J."/>
        </authorList>
    </citation>
    <scope>NUCLEOTIDE SEQUENCE</scope>
    <source>
        <strain evidence="1">Duluth1</strain>
        <tissue evidence="1">Whole animal</tissue>
    </source>
</reference>
<dbReference type="EMBL" id="JAIWYP010000011">
    <property type="protein sequence ID" value="KAH3739179.1"/>
    <property type="molecule type" value="Genomic_DNA"/>
</dbReference>
<evidence type="ECO:0000313" key="2">
    <source>
        <dbReference type="Proteomes" id="UP000828390"/>
    </source>
</evidence>
<name>A0A9D4HZZ4_DREPO</name>
<comment type="caution">
    <text evidence="1">The sequence shown here is derived from an EMBL/GenBank/DDBJ whole genome shotgun (WGS) entry which is preliminary data.</text>
</comment>
<dbReference type="Proteomes" id="UP000828390">
    <property type="component" value="Unassembled WGS sequence"/>
</dbReference>
<evidence type="ECO:0000313" key="1">
    <source>
        <dbReference type="EMBL" id="KAH3739179.1"/>
    </source>
</evidence>